<protein>
    <submittedName>
        <fullName evidence="2">Uncharacterized protein</fullName>
    </submittedName>
</protein>
<keyword evidence="1" id="KW-0472">Membrane</keyword>
<reference evidence="2 3" key="3">
    <citation type="journal article" date="2019" name="Int. J. Syst. Evol. Microbiol.">
        <title>Nitrosopumilus adriaticus sp. nov. and Nitrosopumilus piranensis sp. nov., two ammonia-oxidizing archaea from the Adriatic Sea and members of the class Nitrososphaeria.</title>
        <authorList>
            <person name="Bayer B."/>
            <person name="Vojvoda J."/>
            <person name="Reinthaler T."/>
            <person name="Reyes C."/>
            <person name="Pinto M."/>
            <person name="Herndl G.J."/>
        </authorList>
    </citation>
    <scope>NUCLEOTIDE SEQUENCE [LARGE SCALE GENOMIC DNA]</scope>
    <source>
        <strain evidence="2 3">D3C</strain>
    </source>
</reference>
<evidence type="ECO:0000313" key="3">
    <source>
        <dbReference type="Proteomes" id="UP000032027"/>
    </source>
</evidence>
<evidence type="ECO:0000256" key="1">
    <source>
        <dbReference type="SAM" id="Phobius"/>
    </source>
</evidence>
<organism evidence="2 3">
    <name type="scientific">Nitrosopumilus piranensis</name>
    <dbReference type="NCBI Taxonomy" id="1582439"/>
    <lineage>
        <taxon>Archaea</taxon>
        <taxon>Nitrososphaerota</taxon>
        <taxon>Nitrososphaeria</taxon>
        <taxon>Nitrosopumilales</taxon>
        <taxon>Nitrosopumilaceae</taxon>
        <taxon>Nitrosopumilus</taxon>
    </lineage>
</organism>
<dbReference type="AlphaFoldDB" id="A0A0C5BV64"/>
<evidence type="ECO:0000313" key="2">
    <source>
        <dbReference type="EMBL" id="AJM92099.1"/>
    </source>
</evidence>
<reference evidence="3" key="1">
    <citation type="submission" date="2015-02" db="EMBL/GenBank/DDBJ databases">
        <title>Characterization of two novel Thaumarchaeota isolated from the Northern Adriatic Sea.</title>
        <authorList>
            <person name="Bayer B."/>
            <person name="Vojvoda J."/>
            <person name="Offre P."/>
            <person name="Srivastava A."/>
            <person name="Elisabeth N."/>
            <person name="Garcia J.A.L."/>
            <person name="Schleper C."/>
            <person name="Herndl G.J."/>
        </authorList>
    </citation>
    <scope>NUCLEOTIDE SEQUENCE [LARGE SCALE GENOMIC DNA]</scope>
    <source>
        <strain evidence="3">D3C</strain>
    </source>
</reference>
<dbReference type="STRING" id="1582439.NPIRD3C_0887"/>
<dbReference type="KEGG" id="nid:NPIRD3C_0887"/>
<dbReference type="EMBL" id="CP010868">
    <property type="protein sequence ID" value="AJM92099.1"/>
    <property type="molecule type" value="Genomic_DNA"/>
</dbReference>
<keyword evidence="1" id="KW-0812">Transmembrane</keyword>
<sequence>MVLPIIILVVIPIFLGLTYVAPFDPPEEFDEPPIPENSGAGILYFLLMGIWIIFLLRIVILMKRGTYKITQRY</sequence>
<dbReference type="PATRIC" id="fig|1582439.9.peg.912"/>
<accession>A0A0C5BV64</accession>
<gene>
    <name evidence="2" type="ORF">NPIRD3C_0887</name>
</gene>
<keyword evidence="3" id="KW-1185">Reference proteome</keyword>
<reference evidence="2 3" key="2">
    <citation type="journal article" date="2016" name="ISME J.">
        <title>Physiological and genomic characterization of two novel marine thaumarchaeal strains indicates niche differentiation.</title>
        <authorList>
            <person name="Bayer B."/>
            <person name="Vojvoda J."/>
            <person name="Offre P."/>
            <person name="Alves R.J."/>
            <person name="Elisabeth N.H."/>
            <person name="Garcia J.A."/>
            <person name="Volland J.M."/>
            <person name="Srivastava A."/>
            <person name="Schleper C."/>
            <person name="Herndl G.J."/>
        </authorList>
    </citation>
    <scope>NUCLEOTIDE SEQUENCE [LARGE SCALE GENOMIC DNA]</scope>
    <source>
        <strain evidence="2 3">D3C</strain>
    </source>
</reference>
<feature type="transmembrane region" description="Helical" evidence="1">
    <location>
        <begin position="42"/>
        <end position="62"/>
    </location>
</feature>
<keyword evidence="1" id="KW-1133">Transmembrane helix</keyword>
<dbReference type="OrthoDB" id="3193at2157"/>
<feature type="transmembrane region" description="Helical" evidence="1">
    <location>
        <begin position="5"/>
        <end position="22"/>
    </location>
</feature>
<dbReference type="Proteomes" id="UP000032027">
    <property type="component" value="Chromosome"/>
</dbReference>
<dbReference type="HOGENOM" id="CLU_2695529_0_0_2"/>
<name>A0A0C5BV64_9ARCH</name>
<proteinExistence type="predicted"/>